<gene>
    <name evidence="8" type="ORF">EPUL_004692</name>
</gene>
<dbReference type="STRING" id="225359.A0A2S4PMF0"/>
<feature type="region of interest" description="Disordered" evidence="6">
    <location>
        <begin position="92"/>
        <end position="135"/>
    </location>
</feature>
<keyword evidence="3" id="KW-0235">DNA replication</keyword>
<accession>A0A2S4PMF0</accession>
<sequence>MNRPIEQAIENLIPRYSNSIPSVLIELANSIFVQSRSKCTLRAEEEVARAYACANLACERLKGKLDLPPIEPRPPIPPRAYDKLYAYLSSKLDPKTPSKKRKNPLPSTPTTQIRATPSKSVQSRSMLRDKPLDRAKIPGKRTIEDDCNYSHEAKMKALIPLWVLPTIRSLCKQMHTPKATPHILAGVESILCLPKPEITRSYSIDESKLKLPAMIAAVWNLVVSRMNGREERLPDKTEEIKLVLKFLEQARENEMLLKKLDNKEDSWRGWEIITESDVNAWRKEISVGGWKELDWWRNITENARYGSAEIGDNDHQHNLSDEDEDENSLIDKRNPKKVRSFDRYDYLNEERKQEFTNWMSHMLLQINKMIAIEK</sequence>
<feature type="region of interest" description="Disordered" evidence="6">
    <location>
        <begin position="308"/>
        <end position="332"/>
    </location>
</feature>
<evidence type="ECO:0000259" key="7">
    <source>
        <dbReference type="Pfam" id="PF05460"/>
    </source>
</evidence>
<keyword evidence="4" id="KW-0238">DNA-binding</keyword>
<dbReference type="GO" id="GO:0005664">
    <property type="term" value="C:nuclear origin of replication recognition complex"/>
    <property type="evidence" value="ECO:0007669"/>
    <property type="project" value="InterPro"/>
</dbReference>
<keyword evidence="5" id="KW-0539">Nucleus</keyword>
<evidence type="ECO:0000313" key="8">
    <source>
        <dbReference type="EMBL" id="POS83232.1"/>
    </source>
</evidence>
<evidence type="ECO:0000256" key="5">
    <source>
        <dbReference type="ARBA" id="ARBA00023242"/>
    </source>
</evidence>
<proteinExistence type="inferred from homology"/>
<dbReference type="GO" id="GO:0006260">
    <property type="term" value="P:DNA replication"/>
    <property type="evidence" value="ECO:0007669"/>
    <property type="project" value="UniProtKB-KW"/>
</dbReference>
<evidence type="ECO:0000256" key="2">
    <source>
        <dbReference type="ARBA" id="ARBA00010840"/>
    </source>
</evidence>
<dbReference type="OrthoDB" id="5367324at2759"/>
<feature type="compositionally biased region" description="Polar residues" evidence="6">
    <location>
        <begin position="108"/>
        <end position="125"/>
    </location>
</feature>
<organism evidence="8 9">
    <name type="scientific">Erysiphe pulchra</name>
    <dbReference type="NCBI Taxonomy" id="225359"/>
    <lineage>
        <taxon>Eukaryota</taxon>
        <taxon>Fungi</taxon>
        <taxon>Dikarya</taxon>
        <taxon>Ascomycota</taxon>
        <taxon>Pezizomycotina</taxon>
        <taxon>Leotiomycetes</taxon>
        <taxon>Erysiphales</taxon>
        <taxon>Erysiphaceae</taxon>
        <taxon>Erysiphe</taxon>
    </lineage>
</organism>
<comment type="subcellular location">
    <subcellularLocation>
        <location evidence="1">Nucleus</location>
    </subcellularLocation>
</comment>
<dbReference type="EMBL" id="PEDP01001780">
    <property type="protein sequence ID" value="POS83232.1"/>
    <property type="molecule type" value="Genomic_DNA"/>
</dbReference>
<keyword evidence="9" id="KW-1185">Reference proteome</keyword>
<evidence type="ECO:0000256" key="3">
    <source>
        <dbReference type="ARBA" id="ARBA00022705"/>
    </source>
</evidence>
<reference evidence="8 9" key="1">
    <citation type="submission" date="2017-10" db="EMBL/GenBank/DDBJ databases">
        <title>Development of genomic resources for the powdery mildew, Erysiphe pulchra.</title>
        <authorList>
            <person name="Wadl P.A."/>
            <person name="Mack B.M."/>
            <person name="Moore G."/>
            <person name="Beltz S.B."/>
        </authorList>
    </citation>
    <scope>NUCLEOTIDE SEQUENCE [LARGE SCALE GENOMIC DNA]</scope>
    <source>
        <strain evidence="8">Cflorida</strain>
    </source>
</reference>
<feature type="domain" description="ORC6 first cyclin-like" evidence="7">
    <location>
        <begin position="9"/>
        <end position="95"/>
    </location>
</feature>
<protein>
    <recommendedName>
        <fullName evidence="7">ORC6 first cyclin-like domain-containing protein</fullName>
    </recommendedName>
</protein>
<feature type="compositionally biased region" description="Basic and acidic residues" evidence="6">
    <location>
        <begin position="126"/>
        <end position="135"/>
    </location>
</feature>
<dbReference type="Proteomes" id="UP000237438">
    <property type="component" value="Unassembled WGS sequence"/>
</dbReference>
<evidence type="ECO:0000256" key="4">
    <source>
        <dbReference type="ARBA" id="ARBA00023125"/>
    </source>
</evidence>
<comment type="caution">
    <text evidence="8">The sequence shown here is derived from an EMBL/GenBank/DDBJ whole genome shotgun (WGS) entry which is preliminary data.</text>
</comment>
<dbReference type="Pfam" id="PF05460">
    <property type="entry name" value="ORC6"/>
    <property type="match status" value="1"/>
</dbReference>
<dbReference type="GO" id="GO:0003677">
    <property type="term" value="F:DNA binding"/>
    <property type="evidence" value="ECO:0007669"/>
    <property type="project" value="UniProtKB-KW"/>
</dbReference>
<comment type="similarity">
    <text evidence="2">Belongs to the ORC6 family.</text>
</comment>
<name>A0A2S4PMF0_9PEZI</name>
<evidence type="ECO:0000256" key="6">
    <source>
        <dbReference type="SAM" id="MobiDB-lite"/>
    </source>
</evidence>
<dbReference type="InterPro" id="IPR008721">
    <property type="entry name" value="ORC6_cyclin_first"/>
</dbReference>
<evidence type="ECO:0000256" key="1">
    <source>
        <dbReference type="ARBA" id="ARBA00004123"/>
    </source>
</evidence>
<dbReference type="AlphaFoldDB" id="A0A2S4PMF0"/>
<evidence type="ECO:0000313" key="9">
    <source>
        <dbReference type="Proteomes" id="UP000237438"/>
    </source>
</evidence>